<comment type="caution">
    <text evidence="10">The sequence shown here is derived from an EMBL/GenBank/DDBJ whole genome shotgun (WGS) entry which is preliminary data.</text>
</comment>
<keyword evidence="3 8" id="KW-1133">Transmembrane helix</keyword>
<evidence type="ECO:0000256" key="6">
    <source>
        <dbReference type="ARBA" id="ARBA00023170"/>
    </source>
</evidence>
<organism evidence="10 11">
    <name type="scientific">Mytilus edulis</name>
    <name type="common">Blue mussel</name>
    <dbReference type="NCBI Taxonomy" id="6550"/>
    <lineage>
        <taxon>Eukaryota</taxon>
        <taxon>Metazoa</taxon>
        <taxon>Spiralia</taxon>
        <taxon>Lophotrochozoa</taxon>
        <taxon>Mollusca</taxon>
        <taxon>Bivalvia</taxon>
        <taxon>Autobranchia</taxon>
        <taxon>Pteriomorphia</taxon>
        <taxon>Mytilida</taxon>
        <taxon>Mytiloidea</taxon>
        <taxon>Mytilidae</taxon>
        <taxon>Mytilinae</taxon>
        <taxon>Mytilus</taxon>
    </lineage>
</organism>
<dbReference type="PANTHER" id="PTHR24243">
    <property type="entry name" value="G-PROTEIN COUPLED RECEPTOR"/>
    <property type="match status" value="1"/>
</dbReference>
<evidence type="ECO:0000256" key="8">
    <source>
        <dbReference type="SAM" id="Phobius"/>
    </source>
</evidence>
<keyword evidence="11" id="KW-1185">Reference proteome</keyword>
<reference evidence="10" key="1">
    <citation type="submission" date="2021-03" db="EMBL/GenBank/DDBJ databases">
        <authorList>
            <person name="Bekaert M."/>
        </authorList>
    </citation>
    <scope>NUCLEOTIDE SEQUENCE</scope>
</reference>
<comment type="subcellular location">
    <subcellularLocation>
        <location evidence="1">Membrane</location>
        <topology evidence="1">Multi-pass membrane protein</topology>
    </subcellularLocation>
</comment>
<dbReference type="AlphaFoldDB" id="A0A8S3VB39"/>
<evidence type="ECO:0000313" key="11">
    <source>
        <dbReference type="Proteomes" id="UP000683360"/>
    </source>
</evidence>
<dbReference type="InterPro" id="IPR017452">
    <property type="entry name" value="GPCR_Rhodpsn_7TM"/>
</dbReference>
<keyword evidence="4" id="KW-0297">G-protein coupled receptor</keyword>
<protein>
    <recommendedName>
        <fullName evidence="9">G-protein coupled receptors family 1 profile domain-containing protein</fullName>
    </recommendedName>
</protein>
<feature type="transmembrane region" description="Helical" evidence="8">
    <location>
        <begin position="89"/>
        <end position="108"/>
    </location>
</feature>
<dbReference type="Proteomes" id="UP000683360">
    <property type="component" value="Unassembled WGS sequence"/>
</dbReference>
<evidence type="ECO:0000256" key="2">
    <source>
        <dbReference type="ARBA" id="ARBA00022692"/>
    </source>
</evidence>
<dbReference type="EMBL" id="CAJPWZ010003068">
    <property type="protein sequence ID" value="CAG2250836.1"/>
    <property type="molecule type" value="Genomic_DNA"/>
</dbReference>
<dbReference type="PANTHER" id="PTHR24243:SF233">
    <property type="entry name" value="THYROTROPIN-RELEASING HORMONE RECEPTOR"/>
    <property type="match status" value="1"/>
</dbReference>
<keyword evidence="7" id="KW-0807">Transducer</keyword>
<feature type="domain" description="G-protein coupled receptors family 1 profile" evidence="9">
    <location>
        <begin position="1"/>
        <end position="292"/>
    </location>
</feature>
<dbReference type="GO" id="GO:0004930">
    <property type="term" value="F:G protein-coupled receptor activity"/>
    <property type="evidence" value="ECO:0007669"/>
    <property type="project" value="UniProtKB-KW"/>
</dbReference>
<dbReference type="SUPFAM" id="SSF81321">
    <property type="entry name" value="Family A G protein-coupled receptor-like"/>
    <property type="match status" value="1"/>
</dbReference>
<evidence type="ECO:0000256" key="5">
    <source>
        <dbReference type="ARBA" id="ARBA00023136"/>
    </source>
</evidence>
<name>A0A8S3VB39_MYTED</name>
<dbReference type="OrthoDB" id="10502134at2759"/>
<evidence type="ECO:0000313" key="10">
    <source>
        <dbReference type="EMBL" id="CAG2250836.1"/>
    </source>
</evidence>
<feature type="transmembrane region" description="Helical" evidence="8">
    <location>
        <begin position="57"/>
        <end position="77"/>
    </location>
</feature>
<feature type="transmembrane region" description="Helical" evidence="8">
    <location>
        <begin position="203"/>
        <end position="228"/>
    </location>
</feature>
<keyword evidence="6" id="KW-0675">Receptor</keyword>
<dbReference type="Gene3D" id="1.20.1070.10">
    <property type="entry name" value="Rhodopsin 7-helix transmembrane proteins"/>
    <property type="match status" value="1"/>
</dbReference>
<proteinExistence type="predicted"/>
<gene>
    <name evidence="10" type="ORF">MEDL_62579</name>
</gene>
<accession>A0A8S3VB39</accession>
<sequence length="312" mass="35705">MQGLAIADLLTGFCSYGLEPIFQVKYITVNAYLDSSTLTLKYPYCALYVNISQMVDLFHLVSVLLTTCLGIQKVLALKFPFWVRNNIKINFAMLCCLACFGISFIIHIPRHLAVGFTNRQNISYTYFTQNNVQEEKFLNTCSPRIVSRPAFLYAARYYPLVSAVLLLILSAVMCLSVIYIVYRLCHKTFRKKNIVQRSREKRSVLMITAVLIIFLIAEIPRLSLYGYLFFGTYLDNMIGEDDALSFVVTDYRATLSVSMKVDADISFTQSLLIIESLKLFSLIGCMSNFVIYFTMSRQLRTELKVCLPYKSK</sequence>
<feature type="transmembrane region" description="Helical" evidence="8">
    <location>
        <begin position="277"/>
        <end position="295"/>
    </location>
</feature>
<keyword evidence="2 8" id="KW-0812">Transmembrane</keyword>
<evidence type="ECO:0000256" key="3">
    <source>
        <dbReference type="ARBA" id="ARBA00022989"/>
    </source>
</evidence>
<evidence type="ECO:0000256" key="1">
    <source>
        <dbReference type="ARBA" id="ARBA00004141"/>
    </source>
</evidence>
<evidence type="ECO:0000256" key="7">
    <source>
        <dbReference type="ARBA" id="ARBA00023224"/>
    </source>
</evidence>
<evidence type="ECO:0000259" key="9">
    <source>
        <dbReference type="PROSITE" id="PS50262"/>
    </source>
</evidence>
<dbReference type="GO" id="GO:0005886">
    <property type="term" value="C:plasma membrane"/>
    <property type="evidence" value="ECO:0007669"/>
    <property type="project" value="TreeGrafter"/>
</dbReference>
<feature type="transmembrane region" description="Helical" evidence="8">
    <location>
        <begin position="157"/>
        <end position="182"/>
    </location>
</feature>
<evidence type="ECO:0000256" key="4">
    <source>
        <dbReference type="ARBA" id="ARBA00023040"/>
    </source>
</evidence>
<dbReference type="PROSITE" id="PS50262">
    <property type="entry name" value="G_PROTEIN_RECEP_F1_2"/>
    <property type="match status" value="1"/>
</dbReference>
<keyword evidence="5 8" id="KW-0472">Membrane</keyword>